<protein>
    <recommendedName>
        <fullName evidence="4">CBM-cenC domain-containing protein</fullName>
    </recommendedName>
</protein>
<feature type="chain" id="PRO_5013358678" description="CBM-cenC domain-containing protein" evidence="1">
    <location>
        <begin position="18"/>
        <end position="325"/>
    </location>
</feature>
<dbReference type="OrthoDB" id="3565477at2759"/>
<dbReference type="Gene3D" id="2.60.120.260">
    <property type="entry name" value="Galactose-binding domain-like"/>
    <property type="match status" value="1"/>
</dbReference>
<gene>
    <name evidence="2" type="ORF">ASPZODRAFT_137504</name>
</gene>
<evidence type="ECO:0008006" key="4">
    <source>
        <dbReference type="Google" id="ProtNLM"/>
    </source>
</evidence>
<keyword evidence="1" id="KW-0732">Signal</keyword>
<reference evidence="3" key="1">
    <citation type="journal article" date="2017" name="Genome Biol.">
        <title>Comparative genomics reveals high biological diversity and specific adaptations in the industrially and medically important fungal genus Aspergillus.</title>
        <authorList>
            <person name="de Vries R.P."/>
            <person name="Riley R."/>
            <person name="Wiebenga A."/>
            <person name="Aguilar-Osorio G."/>
            <person name="Amillis S."/>
            <person name="Uchima C.A."/>
            <person name="Anderluh G."/>
            <person name="Asadollahi M."/>
            <person name="Askin M."/>
            <person name="Barry K."/>
            <person name="Battaglia E."/>
            <person name="Bayram O."/>
            <person name="Benocci T."/>
            <person name="Braus-Stromeyer S.A."/>
            <person name="Caldana C."/>
            <person name="Canovas D."/>
            <person name="Cerqueira G.C."/>
            <person name="Chen F."/>
            <person name="Chen W."/>
            <person name="Choi C."/>
            <person name="Clum A."/>
            <person name="Dos Santos R.A."/>
            <person name="Damasio A.R."/>
            <person name="Diallinas G."/>
            <person name="Emri T."/>
            <person name="Fekete E."/>
            <person name="Flipphi M."/>
            <person name="Freyberg S."/>
            <person name="Gallo A."/>
            <person name="Gournas C."/>
            <person name="Habgood R."/>
            <person name="Hainaut M."/>
            <person name="Harispe M.L."/>
            <person name="Henrissat B."/>
            <person name="Hilden K.S."/>
            <person name="Hope R."/>
            <person name="Hossain A."/>
            <person name="Karabika E."/>
            <person name="Karaffa L."/>
            <person name="Karanyi Z."/>
            <person name="Krasevec N."/>
            <person name="Kuo A."/>
            <person name="Kusch H."/>
            <person name="LaButti K."/>
            <person name="Lagendijk E.L."/>
            <person name="Lapidus A."/>
            <person name="Levasseur A."/>
            <person name="Lindquist E."/>
            <person name="Lipzen A."/>
            <person name="Logrieco A.F."/>
            <person name="MacCabe A."/>
            <person name="Maekelae M.R."/>
            <person name="Malavazi I."/>
            <person name="Melin P."/>
            <person name="Meyer V."/>
            <person name="Mielnichuk N."/>
            <person name="Miskei M."/>
            <person name="Molnar A.P."/>
            <person name="Mule G."/>
            <person name="Ngan C.Y."/>
            <person name="Orejas M."/>
            <person name="Orosz E."/>
            <person name="Ouedraogo J.P."/>
            <person name="Overkamp K.M."/>
            <person name="Park H.-S."/>
            <person name="Perrone G."/>
            <person name="Piumi F."/>
            <person name="Punt P.J."/>
            <person name="Ram A.F."/>
            <person name="Ramon A."/>
            <person name="Rauscher S."/>
            <person name="Record E."/>
            <person name="Riano-Pachon D.M."/>
            <person name="Robert V."/>
            <person name="Roehrig J."/>
            <person name="Ruller R."/>
            <person name="Salamov A."/>
            <person name="Salih N.S."/>
            <person name="Samson R.A."/>
            <person name="Sandor E."/>
            <person name="Sanguinetti M."/>
            <person name="Schuetze T."/>
            <person name="Sepcic K."/>
            <person name="Shelest E."/>
            <person name="Sherlock G."/>
            <person name="Sophianopoulou V."/>
            <person name="Squina F.M."/>
            <person name="Sun H."/>
            <person name="Susca A."/>
            <person name="Todd R.B."/>
            <person name="Tsang A."/>
            <person name="Unkles S.E."/>
            <person name="van de Wiele N."/>
            <person name="van Rossen-Uffink D."/>
            <person name="Oliveira J.V."/>
            <person name="Vesth T.C."/>
            <person name="Visser J."/>
            <person name="Yu J.-H."/>
            <person name="Zhou M."/>
            <person name="Andersen M.R."/>
            <person name="Archer D.B."/>
            <person name="Baker S.E."/>
            <person name="Benoit I."/>
            <person name="Brakhage A.A."/>
            <person name="Braus G.H."/>
            <person name="Fischer R."/>
            <person name="Frisvad J.C."/>
            <person name="Goldman G.H."/>
            <person name="Houbraken J."/>
            <person name="Oakley B."/>
            <person name="Pocsi I."/>
            <person name="Scazzocchio C."/>
            <person name="Seiboth B."/>
            <person name="vanKuyk P.A."/>
            <person name="Wortman J."/>
            <person name="Dyer P.S."/>
            <person name="Grigoriev I.V."/>
        </authorList>
    </citation>
    <scope>NUCLEOTIDE SEQUENCE [LARGE SCALE GENOMIC DNA]</scope>
    <source>
        <strain evidence="3">CBS 506.65</strain>
    </source>
</reference>
<dbReference type="RefSeq" id="XP_022576596.1">
    <property type="nucleotide sequence ID" value="XM_022724348.1"/>
</dbReference>
<feature type="signal peptide" evidence="1">
    <location>
        <begin position="1"/>
        <end position="17"/>
    </location>
</feature>
<organism evidence="2 3">
    <name type="scientific">Penicilliopsis zonata CBS 506.65</name>
    <dbReference type="NCBI Taxonomy" id="1073090"/>
    <lineage>
        <taxon>Eukaryota</taxon>
        <taxon>Fungi</taxon>
        <taxon>Dikarya</taxon>
        <taxon>Ascomycota</taxon>
        <taxon>Pezizomycotina</taxon>
        <taxon>Eurotiomycetes</taxon>
        <taxon>Eurotiomycetidae</taxon>
        <taxon>Eurotiales</taxon>
        <taxon>Aspergillaceae</taxon>
        <taxon>Penicilliopsis</taxon>
    </lineage>
</organism>
<dbReference type="GeneID" id="34610813"/>
<dbReference type="VEuPathDB" id="FungiDB:ASPZODRAFT_137504"/>
<name>A0A1L9S4J4_9EURO</name>
<accession>A0A1L9S4J4</accession>
<evidence type="ECO:0000313" key="2">
    <source>
        <dbReference type="EMBL" id="OJJ42086.1"/>
    </source>
</evidence>
<evidence type="ECO:0000313" key="3">
    <source>
        <dbReference type="Proteomes" id="UP000184188"/>
    </source>
</evidence>
<dbReference type="STRING" id="1073090.A0A1L9S4J4"/>
<proteinExistence type="predicted"/>
<evidence type="ECO:0000256" key="1">
    <source>
        <dbReference type="SAM" id="SignalP"/>
    </source>
</evidence>
<dbReference type="AlphaFoldDB" id="A0A1L9S4J4"/>
<keyword evidence="3" id="KW-1185">Reference proteome</keyword>
<dbReference type="InterPro" id="IPR008979">
    <property type="entry name" value="Galactose-bd-like_sf"/>
</dbReference>
<dbReference type="EMBL" id="KV878370">
    <property type="protein sequence ID" value="OJJ42086.1"/>
    <property type="molecule type" value="Genomic_DNA"/>
</dbReference>
<dbReference type="SUPFAM" id="SSF49785">
    <property type="entry name" value="Galactose-binding domain-like"/>
    <property type="match status" value="1"/>
</dbReference>
<dbReference type="Proteomes" id="UP000184188">
    <property type="component" value="Unassembled WGS sequence"/>
</dbReference>
<sequence>MLFYTLLFSLLSPLARATVTCTTTEINGWQNPSFETGNVDDWTNLVATGAAADGSVVEGDGSSGSYYYSITGTGIYTYLSQDMAGLTEGQALMLSVDYRVFFTEDTSTTGDYCYIFFSTNSWDNLESAQTTVHPSAYESNPAWSTYTQTLTPTADTDEIYFTWGCSASYVELDLDNFQAVLGTTTSCTTVLPSSTPVTSSPASSSSIASSSSFLVTSSSVPSSPVTSSSAIPSTASSNLVPSSAAPSSASSSVSSSAVFPFTRSSSLAVLPSLPVSVASSAVSPASSAVASSSASVTTDAVFTTTSIVYVTEMATAYACPAPSAA</sequence>